<accession>A0A1Q9AN26</accession>
<dbReference type="EMBL" id="MKIO01000021">
    <property type="protein sequence ID" value="OLP56739.1"/>
    <property type="molecule type" value="Genomic_DNA"/>
</dbReference>
<dbReference type="AlphaFoldDB" id="A0A1Q9AN26"/>
<dbReference type="STRING" id="1672749.BJF92_11710"/>
<feature type="chain" id="PRO_5012163834" description="Leucine-binding protein domain-containing protein" evidence="5">
    <location>
        <begin position="19"/>
        <end position="410"/>
    </location>
</feature>
<evidence type="ECO:0000313" key="8">
    <source>
        <dbReference type="Proteomes" id="UP000186143"/>
    </source>
</evidence>
<evidence type="ECO:0000256" key="3">
    <source>
        <dbReference type="ARBA" id="ARBA00022729"/>
    </source>
</evidence>
<name>A0A1Q9AN26_9HYPH</name>
<proteinExistence type="inferred from homology"/>
<keyword evidence="2" id="KW-0813">Transport</keyword>
<evidence type="ECO:0000256" key="4">
    <source>
        <dbReference type="ARBA" id="ARBA00022970"/>
    </source>
</evidence>
<gene>
    <name evidence="7" type="ORF">BJF92_11710</name>
</gene>
<evidence type="ECO:0000256" key="1">
    <source>
        <dbReference type="ARBA" id="ARBA00010062"/>
    </source>
</evidence>
<reference evidence="7 8" key="1">
    <citation type="submission" date="2016-09" db="EMBL/GenBank/DDBJ databases">
        <title>Rhizobium sp. nov., a novel species isolated from the rice rhizosphere.</title>
        <authorList>
            <person name="Zhao J."/>
            <person name="Zhang X."/>
        </authorList>
    </citation>
    <scope>NUCLEOTIDE SEQUENCE [LARGE SCALE GENOMIC DNA]</scope>
    <source>
        <strain evidence="7 8">MH17</strain>
    </source>
</reference>
<keyword evidence="4" id="KW-0029">Amino-acid transport</keyword>
<evidence type="ECO:0000256" key="2">
    <source>
        <dbReference type="ARBA" id="ARBA00022448"/>
    </source>
</evidence>
<dbReference type="Proteomes" id="UP000186143">
    <property type="component" value="Unassembled WGS sequence"/>
</dbReference>
<dbReference type="InterPro" id="IPR028081">
    <property type="entry name" value="Leu-bd"/>
</dbReference>
<keyword evidence="3 5" id="KW-0732">Signal</keyword>
<evidence type="ECO:0000256" key="5">
    <source>
        <dbReference type="SAM" id="SignalP"/>
    </source>
</evidence>
<feature type="signal peptide" evidence="5">
    <location>
        <begin position="1"/>
        <end position="18"/>
    </location>
</feature>
<dbReference type="Pfam" id="PF13458">
    <property type="entry name" value="Peripla_BP_6"/>
    <property type="match status" value="1"/>
</dbReference>
<dbReference type="PANTHER" id="PTHR47151">
    <property type="entry name" value="LEU/ILE/VAL-BINDING ABC TRANSPORTER SUBUNIT"/>
    <property type="match status" value="1"/>
</dbReference>
<dbReference type="SUPFAM" id="SSF53822">
    <property type="entry name" value="Periplasmic binding protein-like I"/>
    <property type="match status" value="1"/>
</dbReference>
<evidence type="ECO:0000259" key="6">
    <source>
        <dbReference type="Pfam" id="PF13458"/>
    </source>
</evidence>
<evidence type="ECO:0000313" key="7">
    <source>
        <dbReference type="EMBL" id="OLP56739.1"/>
    </source>
</evidence>
<dbReference type="OrthoDB" id="9791590at2"/>
<dbReference type="GO" id="GO:0006865">
    <property type="term" value="P:amino acid transport"/>
    <property type="evidence" value="ECO:0007669"/>
    <property type="project" value="UniProtKB-KW"/>
</dbReference>
<organism evidence="7 8">
    <name type="scientific">Xaviernesmea rhizosphaerae</name>
    <dbReference type="NCBI Taxonomy" id="1672749"/>
    <lineage>
        <taxon>Bacteria</taxon>
        <taxon>Pseudomonadati</taxon>
        <taxon>Pseudomonadota</taxon>
        <taxon>Alphaproteobacteria</taxon>
        <taxon>Hyphomicrobiales</taxon>
        <taxon>Rhizobiaceae</taxon>
        <taxon>Rhizobium/Agrobacterium group</taxon>
        <taxon>Xaviernesmea</taxon>
    </lineage>
</organism>
<feature type="domain" description="Leucine-binding protein" evidence="6">
    <location>
        <begin position="26"/>
        <end position="294"/>
    </location>
</feature>
<dbReference type="RefSeq" id="WP_075633758.1">
    <property type="nucleotide sequence ID" value="NZ_MKIO01000021.1"/>
</dbReference>
<dbReference type="PRINTS" id="PR00337">
    <property type="entry name" value="LEUILEVALBP"/>
</dbReference>
<dbReference type="InterPro" id="IPR000709">
    <property type="entry name" value="Leu_Ile_Val-bd"/>
</dbReference>
<comment type="similarity">
    <text evidence="1">Belongs to the leucine-binding protein family.</text>
</comment>
<dbReference type="Gene3D" id="3.40.50.2300">
    <property type="match status" value="2"/>
</dbReference>
<dbReference type="CDD" id="cd06342">
    <property type="entry name" value="PBP1_ABC_LIVBP-like"/>
    <property type="match status" value="1"/>
</dbReference>
<protein>
    <recommendedName>
        <fullName evidence="6">Leucine-binding protein domain-containing protein</fullName>
    </recommendedName>
</protein>
<dbReference type="InterPro" id="IPR028082">
    <property type="entry name" value="Peripla_BP_I"/>
</dbReference>
<sequence length="410" mass="44510">MKKHFLLATTFAASLAFAAQARADFTIGIIAPLTGPDAADGSSVKRTMQAAADAINSNGGIRGDKLVLKFGDDASDPLKSSSIAQDFLDSKINFVIEVRLSDLSEPLHVVSQSSTDIMAEAGIGIFLLMKEFPKIDLIDGGRTSNLSNECYRADARQGVIAANYVVKNFKDKKIAIVDDSRDYGKTLVDAFKTALNRDGVTEALEISLGYGSYDYIEEAEKAKKDAQKLKNAGVEVIYYGGVSGDIGVLQRQLEEISAKPQIIGGDALSDVNYQTFYKKESDGTVFTDAPRNTLITDLDSARTALKEREIPIEDLTLRSFAAVHELASAIRDELCYGYSEFSLITDIEDGKPTIYIDPRAIQVRISSDPAIPAKIDKATGNRTLPSYSFYQWKAGKIVPIAEGSQSPTEN</sequence>
<comment type="caution">
    <text evidence="7">The sequence shown here is derived from an EMBL/GenBank/DDBJ whole genome shotgun (WGS) entry which is preliminary data.</text>
</comment>
<dbReference type="PANTHER" id="PTHR47151:SF2">
    <property type="entry name" value="AMINO ACID BINDING PROTEIN"/>
    <property type="match status" value="1"/>
</dbReference>